<dbReference type="Proteomes" id="UP001196413">
    <property type="component" value="Unassembled WGS sequence"/>
</dbReference>
<feature type="chain" id="PRO_5041985025" description="Lipoprotein" evidence="1">
    <location>
        <begin position="23"/>
        <end position="185"/>
    </location>
</feature>
<reference evidence="2" key="1">
    <citation type="submission" date="2021-06" db="EMBL/GenBank/DDBJ databases">
        <title>Parelaphostrongylus tenuis whole genome reference sequence.</title>
        <authorList>
            <person name="Garwood T.J."/>
            <person name="Larsen P.A."/>
            <person name="Fountain-Jones N.M."/>
            <person name="Garbe J.R."/>
            <person name="Macchietto M.G."/>
            <person name="Kania S.A."/>
            <person name="Gerhold R.W."/>
            <person name="Richards J.E."/>
            <person name="Wolf T.M."/>
        </authorList>
    </citation>
    <scope>NUCLEOTIDE SEQUENCE</scope>
    <source>
        <strain evidence="2">MNPRO001-30</strain>
        <tissue evidence="2">Meninges</tissue>
    </source>
</reference>
<keyword evidence="3" id="KW-1185">Reference proteome</keyword>
<name>A0AAD5QS63_PARTN</name>
<accession>A0AAD5QS63</accession>
<evidence type="ECO:0008006" key="4">
    <source>
        <dbReference type="Google" id="ProtNLM"/>
    </source>
</evidence>
<feature type="non-terminal residue" evidence="2">
    <location>
        <position position="185"/>
    </location>
</feature>
<sequence length="185" mass="19137">MVRYSTNLFMLSMLVTISTVFGCGVVPAGQASTRSFTVSGFALPVAMAYSSETSVLDRVSGIASSKDGAQAFVRRLVIQAVFDVLELQARRALLPDAAISAILSQFTVNVTYEPLLCRAVSLGLADAAPPDENFKSCIIIGSVVTGICDRMAAAGGRAAAGPCTNADAKIMPVVATHTSISGTLS</sequence>
<dbReference type="AlphaFoldDB" id="A0AAD5QS63"/>
<dbReference type="EMBL" id="JAHQIW010003834">
    <property type="protein sequence ID" value="KAJ1360282.1"/>
    <property type="molecule type" value="Genomic_DNA"/>
</dbReference>
<feature type="signal peptide" evidence="1">
    <location>
        <begin position="1"/>
        <end position="22"/>
    </location>
</feature>
<gene>
    <name evidence="2" type="ORF">KIN20_019212</name>
</gene>
<proteinExistence type="predicted"/>
<dbReference type="PROSITE" id="PS51257">
    <property type="entry name" value="PROKAR_LIPOPROTEIN"/>
    <property type="match status" value="1"/>
</dbReference>
<organism evidence="2 3">
    <name type="scientific">Parelaphostrongylus tenuis</name>
    <name type="common">Meningeal worm</name>
    <dbReference type="NCBI Taxonomy" id="148309"/>
    <lineage>
        <taxon>Eukaryota</taxon>
        <taxon>Metazoa</taxon>
        <taxon>Ecdysozoa</taxon>
        <taxon>Nematoda</taxon>
        <taxon>Chromadorea</taxon>
        <taxon>Rhabditida</taxon>
        <taxon>Rhabditina</taxon>
        <taxon>Rhabditomorpha</taxon>
        <taxon>Strongyloidea</taxon>
        <taxon>Metastrongylidae</taxon>
        <taxon>Parelaphostrongylus</taxon>
    </lineage>
</organism>
<evidence type="ECO:0000313" key="2">
    <source>
        <dbReference type="EMBL" id="KAJ1360282.1"/>
    </source>
</evidence>
<evidence type="ECO:0000313" key="3">
    <source>
        <dbReference type="Proteomes" id="UP001196413"/>
    </source>
</evidence>
<comment type="caution">
    <text evidence="2">The sequence shown here is derived from an EMBL/GenBank/DDBJ whole genome shotgun (WGS) entry which is preliminary data.</text>
</comment>
<keyword evidence="1" id="KW-0732">Signal</keyword>
<evidence type="ECO:0000256" key="1">
    <source>
        <dbReference type="SAM" id="SignalP"/>
    </source>
</evidence>
<protein>
    <recommendedName>
        <fullName evidence="4">Lipoprotein</fullName>
    </recommendedName>
</protein>